<gene>
    <name evidence="3" type="ORF">B5J94_03935</name>
</gene>
<dbReference type="Pfam" id="PF00581">
    <property type="entry name" value="Rhodanese"/>
    <property type="match status" value="1"/>
</dbReference>
<dbReference type="AlphaFoldDB" id="A0A1V4H079"/>
<dbReference type="InterPro" id="IPR021309">
    <property type="entry name" value="YgaP-like_TM"/>
</dbReference>
<dbReference type="Gene3D" id="3.40.250.10">
    <property type="entry name" value="Rhodanese-like domain"/>
    <property type="match status" value="1"/>
</dbReference>
<dbReference type="SUPFAM" id="SSF52821">
    <property type="entry name" value="Rhodanese/Cell cycle control phosphatase"/>
    <property type="match status" value="1"/>
</dbReference>
<keyword evidence="1" id="KW-1133">Transmembrane helix</keyword>
<organism evidence="3 4">
    <name type="scientific">Moraxella lacunata</name>
    <dbReference type="NCBI Taxonomy" id="477"/>
    <lineage>
        <taxon>Bacteria</taxon>
        <taxon>Pseudomonadati</taxon>
        <taxon>Pseudomonadota</taxon>
        <taxon>Gammaproteobacteria</taxon>
        <taxon>Moraxellales</taxon>
        <taxon>Moraxellaceae</taxon>
        <taxon>Moraxella</taxon>
    </lineage>
</organism>
<feature type="transmembrane region" description="Helical" evidence="1">
    <location>
        <begin position="132"/>
        <end position="154"/>
    </location>
</feature>
<dbReference type="PANTHER" id="PTHR44086:SF10">
    <property type="entry name" value="THIOSULFATE SULFURTRANSFERASE_RHODANESE-LIKE DOMAIN-CONTAINING PROTEIN 3"/>
    <property type="match status" value="1"/>
</dbReference>
<evidence type="ECO:0000259" key="2">
    <source>
        <dbReference type="PROSITE" id="PS50206"/>
    </source>
</evidence>
<sequence length="190" mass="19961">MPKPQTISPNEVAQKLAKGATLIDIRSPDEFARMHIGGAVCVPIDSLDKDSIANQVANNANPQGGQNGENGENIVIFHCLSGMRTAQNADKITAYTSNCTAYIMDGGLQAWQKAGLPTVIDRTQPISLIRQVQIVAGVLILFGVVLGSLVSPVFYGVSGFVGAGLLFAGVTGFCGMARVLALLPYNRVSS</sequence>
<dbReference type="EMBL" id="MXAN01000019">
    <property type="protein sequence ID" value="OPH38295.1"/>
    <property type="molecule type" value="Genomic_DNA"/>
</dbReference>
<name>A0A1V4H079_MORLA</name>
<keyword evidence="1" id="KW-0812">Transmembrane</keyword>
<proteinExistence type="predicted"/>
<protein>
    <recommendedName>
        <fullName evidence="2">Rhodanese domain-containing protein</fullName>
    </recommendedName>
</protein>
<dbReference type="InterPro" id="IPR001763">
    <property type="entry name" value="Rhodanese-like_dom"/>
</dbReference>
<feature type="domain" description="Rhodanese" evidence="2">
    <location>
        <begin position="16"/>
        <end position="120"/>
    </location>
</feature>
<evidence type="ECO:0000256" key="1">
    <source>
        <dbReference type="SAM" id="Phobius"/>
    </source>
</evidence>
<evidence type="ECO:0000313" key="3">
    <source>
        <dbReference type="EMBL" id="OPH38295.1"/>
    </source>
</evidence>
<dbReference type="PROSITE" id="PS50206">
    <property type="entry name" value="RHODANESE_3"/>
    <property type="match status" value="1"/>
</dbReference>
<dbReference type="Pfam" id="PF11127">
    <property type="entry name" value="YgaP-like_TM"/>
    <property type="match status" value="1"/>
</dbReference>
<dbReference type="RefSeq" id="WP_062499847.1">
    <property type="nucleotide sequence ID" value="NZ_MXAN01000019.1"/>
</dbReference>
<keyword evidence="1" id="KW-0472">Membrane</keyword>
<feature type="transmembrane region" description="Helical" evidence="1">
    <location>
        <begin position="160"/>
        <end position="183"/>
    </location>
</feature>
<evidence type="ECO:0000313" key="4">
    <source>
        <dbReference type="Proteomes" id="UP000191025"/>
    </source>
</evidence>
<dbReference type="SMART" id="SM00450">
    <property type="entry name" value="RHOD"/>
    <property type="match status" value="1"/>
</dbReference>
<dbReference type="InterPro" id="IPR036873">
    <property type="entry name" value="Rhodanese-like_dom_sf"/>
</dbReference>
<comment type="caution">
    <text evidence="3">The sequence shown here is derived from an EMBL/GenBank/DDBJ whole genome shotgun (WGS) entry which is preliminary data.</text>
</comment>
<reference evidence="4" key="1">
    <citation type="submission" date="2017-03" db="EMBL/GenBank/DDBJ databases">
        <title>Draft genome sequence of Moraxella equi CCUG 4950T type strain.</title>
        <authorList>
            <person name="Salva-Serra F."/>
            <person name="Engstrom-Jakobsson H."/>
            <person name="Thorell K."/>
            <person name="Jaen-Luchoro D."/>
            <person name="Gonzales-Siles L."/>
            <person name="Karlsson R."/>
            <person name="Yazdan S."/>
            <person name="Boulund F."/>
            <person name="Johnning A."/>
            <person name="Engstrand L."/>
            <person name="Kristiansson E."/>
            <person name="Moore E."/>
        </authorList>
    </citation>
    <scope>NUCLEOTIDE SEQUENCE [LARGE SCALE GENOMIC DNA]</scope>
    <source>
        <strain evidence="4">CCUG 4441</strain>
    </source>
</reference>
<dbReference type="Proteomes" id="UP000191025">
    <property type="component" value="Unassembled WGS sequence"/>
</dbReference>
<dbReference type="PANTHER" id="PTHR44086">
    <property type="entry name" value="THIOSULFATE SULFURTRANSFERASE RDL2, MITOCHONDRIAL-RELATED"/>
    <property type="match status" value="1"/>
</dbReference>
<dbReference type="GO" id="GO:0004792">
    <property type="term" value="F:thiosulfate-cyanide sulfurtransferase activity"/>
    <property type="evidence" value="ECO:0007669"/>
    <property type="project" value="TreeGrafter"/>
</dbReference>
<dbReference type="Gene3D" id="6.10.140.1340">
    <property type="match status" value="1"/>
</dbReference>
<accession>A0A1V4H079</accession>